<feature type="domain" description="Carboxylesterase type B" evidence="5">
    <location>
        <begin position="368"/>
        <end position="482"/>
    </location>
</feature>
<comment type="similarity">
    <text evidence="1 4">Belongs to the type-B carboxylesterase/lipase family.</text>
</comment>
<dbReference type="PROSITE" id="PS00941">
    <property type="entry name" value="CARBOXYLESTERASE_B_2"/>
    <property type="match status" value="1"/>
</dbReference>
<organism evidence="6 7">
    <name type="scientific">Sphingomonas lycopersici</name>
    <dbReference type="NCBI Taxonomy" id="2951807"/>
    <lineage>
        <taxon>Bacteria</taxon>
        <taxon>Pseudomonadati</taxon>
        <taxon>Pseudomonadota</taxon>
        <taxon>Alphaproteobacteria</taxon>
        <taxon>Sphingomonadales</taxon>
        <taxon>Sphingomonadaceae</taxon>
        <taxon>Sphingomonas</taxon>
    </lineage>
</organism>
<evidence type="ECO:0000313" key="6">
    <source>
        <dbReference type="EMBL" id="MCW6534017.1"/>
    </source>
</evidence>
<evidence type="ECO:0000256" key="4">
    <source>
        <dbReference type="RuleBase" id="RU361235"/>
    </source>
</evidence>
<dbReference type="GO" id="GO:0016787">
    <property type="term" value="F:hydrolase activity"/>
    <property type="evidence" value="ECO:0007669"/>
    <property type="project" value="UniProtKB-KW"/>
</dbReference>
<dbReference type="InterPro" id="IPR019826">
    <property type="entry name" value="Carboxylesterase_B_AS"/>
</dbReference>
<keyword evidence="7" id="KW-1185">Reference proteome</keyword>
<dbReference type="PROSITE" id="PS00122">
    <property type="entry name" value="CARBOXYLESTERASE_B_1"/>
    <property type="match status" value="1"/>
</dbReference>
<dbReference type="Pfam" id="PF00135">
    <property type="entry name" value="COesterase"/>
    <property type="match status" value="2"/>
</dbReference>
<dbReference type="InterPro" id="IPR029058">
    <property type="entry name" value="AB_hydrolase_fold"/>
</dbReference>
<dbReference type="RefSeq" id="WP_179515481.1">
    <property type="nucleotide sequence ID" value="NZ_JANFAV010000002.1"/>
</dbReference>
<comment type="similarity">
    <text evidence="2">Belongs to the 'GDXG' lipolytic enzyme family.</text>
</comment>
<dbReference type="InterPro" id="IPR002018">
    <property type="entry name" value="CarbesteraseB"/>
</dbReference>
<proteinExistence type="inferred from homology"/>
<keyword evidence="4" id="KW-0732">Signal</keyword>
<name>A0AA42CPN7_9SPHN</name>
<feature type="domain" description="Carboxylesterase type B" evidence="5">
    <location>
        <begin position="21"/>
        <end position="337"/>
    </location>
</feature>
<evidence type="ECO:0000256" key="2">
    <source>
        <dbReference type="ARBA" id="ARBA00010515"/>
    </source>
</evidence>
<keyword evidence="3 4" id="KW-0378">Hydrolase</keyword>
<evidence type="ECO:0000259" key="5">
    <source>
        <dbReference type="Pfam" id="PF00135"/>
    </source>
</evidence>
<dbReference type="Gene3D" id="3.40.50.1820">
    <property type="entry name" value="alpha/beta hydrolase"/>
    <property type="match status" value="1"/>
</dbReference>
<dbReference type="PROSITE" id="PS01173">
    <property type="entry name" value="LIPASE_GDXG_HIS"/>
    <property type="match status" value="1"/>
</dbReference>
<comment type="caution">
    <text evidence="6">The sequence shown here is derived from an EMBL/GenBank/DDBJ whole genome shotgun (WGS) entry which is preliminary data.</text>
</comment>
<reference evidence="6" key="1">
    <citation type="submission" date="2022-06" db="EMBL/GenBank/DDBJ databases">
        <title>Sphingomonas sp. nov. isolated from rhizosphere soil of tomato.</title>
        <authorList>
            <person name="Dong H."/>
            <person name="Gao R."/>
        </authorList>
    </citation>
    <scope>NUCLEOTIDE SEQUENCE</scope>
    <source>
        <strain evidence="6">MMSM24</strain>
    </source>
</reference>
<dbReference type="PANTHER" id="PTHR11559">
    <property type="entry name" value="CARBOXYLESTERASE"/>
    <property type="match status" value="1"/>
</dbReference>
<feature type="signal peptide" evidence="4">
    <location>
        <begin position="1"/>
        <end position="18"/>
    </location>
</feature>
<dbReference type="InterPro" id="IPR050309">
    <property type="entry name" value="Type-B_Carboxylest/Lipase"/>
</dbReference>
<dbReference type="Proteomes" id="UP001165565">
    <property type="component" value="Unassembled WGS sequence"/>
</dbReference>
<accession>A0AA42CPN7</accession>
<dbReference type="EC" id="3.1.1.-" evidence="4"/>
<sequence length="505" mass="51700">MKAVLPALALLLAAAAPADQAPVVRTDGGALRGATADGIASFKGIPYAAAPVGALRWHAPAPVAGWTGTRDATGYGNDCVQSRMPGDVANSNQPMSEDCLFLNVWTPQPRAGARLPVMVYIHGGGFSTGSGSAAILDGTRLAARGVVVVTLNYRLGRFGFFATPPLTREAAGGATGNWGLMDQIAALDWVRRNIAAFGGDAANVTVFGESAGGESVGRLMVSPAAKGLFVNAIAASGGGRDSWPDLAAAEAKGVAFATREKVAPDDLAALRALPVDKVQGGINLLNGDEAHYSGPITDGRIVTGDTDTLLAAGAARGIRAIVGSNSDELGFIPAPFLKAFAEKASATLGPGADAVRAAYGSAESYERHVSSDLTFTEPAFSLATRAATAGAPTWLYRFGYVAEEKRAALPGAVHASDVPFQFDNLAAAGITPTAADLTVAKQVADYWTHFAKTGDPNARGLPAWPRFAPAAPVMLRIAGDKTDTAPADAPTIKAIAAARDAAKKK</sequence>
<gene>
    <name evidence="6" type="ORF">NEE01_04390</name>
</gene>
<evidence type="ECO:0000256" key="3">
    <source>
        <dbReference type="ARBA" id="ARBA00022801"/>
    </source>
</evidence>
<evidence type="ECO:0000313" key="7">
    <source>
        <dbReference type="Proteomes" id="UP001165565"/>
    </source>
</evidence>
<protein>
    <recommendedName>
        <fullName evidence="4">Carboxylic ester hydrolase</fullName>
        <ecNumber evidence="4">3.1.1.-</ecNumber>
    </recommendedName>
</protein>
<evidence type="ECO:0000256" key="1">
    <source>
        <dbReference type="ARBA" id="ARBA00005964"/>
    </source>
</evidence>
<dbReference type="InterPro" id="IPR002168">
    <property type="entry name" value="Lipase_GDXG_HIS_AS"/>
</dbReference>
<feature type="chain" id="PRO_5041488884" description="Carboxylic ester hydrolase" evidence="4">
    <location>
        <begin position="19"/>
        <end position="505"/>
    </location>
</feature>
<dbReference type="InterPro" id="IPR019819">
    <property type="entry name" value="Carboxylesterase_B_CS"/>
</dbReference>
<dbReference type="AlphaFoldDB" id="A0AA42CPN7"/>
<dbReference type="EMBL" id="JANFAV010000002">
    <property type="protein sequence ID" value="MCW6534017.1"/>
    <property type="molecule type" value="Genomic_DNA"/>
</dbReference>
<dbReference type="SUPFAM" id="SSF53474">
    <property type="entry name" value="alpha/beta-Hydrolases"/>
    <property type="match status" value="1"/>
</dbReference>